<evidence type="ECO:0008006" key="2">
    <source>
        <dbReference type="Google" id="ProtNLM"/>
    </source>
</evidence>
<evidence type="ECO:0000313" key="1">
    <source>
        <dbReference type="EMBL" id="KKM18596.1"/>
    </source>
</evidence>
<protein>
    <recommendedName>
        <fullName evidence="2">ATP-grasp domain-containing protein</fullName>
    </recommendedName>
</protein>
<accession>A0A0F9HT91</accession>
<name>A0A0F9HT91_9ZZZZ</name>
<sequence>MIFVELKCGAKMRELKMRDEKSSLLHWFGILGQAGVWIPKTRFVRCKDDAKALFQILDGKTSDRFFEIVKEVQAAGDAIGYPIFLRTDLTSGKHNWNNTCFVPDRDSVERCMYGLIEFSACVDAWGLPINAFVIREFIPMHSTFTAFNGLPINKERRFFLRDGEIQCHHPYWPNEVIRRPSVGDWEEKLAHMNMITKKESEYLYDRSLGVAKLFDGYWSLDWSMDHAGNWW</sequence>
<reference evidence="1" key="1">
    <citation type="journal article" date="2015" name="Nature">
        <title>Complex archaea that bridge the gap between prokaryotes and eukaryotes.</title>
        <authorList>
            <person name="Spang A."/>
            <person name="Saw J.H."/>
            <person name="Jorgensen S.L."/>
            <person name="Zaremba-Niedzwiedzka K."/>
            <person name="Martijn J."/>
            <person name="Lind A.E."/>
            <person name="van Eijk R."/>
            <person name="Schleper C."/>
            <person name="Guy L."/>
            <person name="Ettema T.J."/>
        </authorList>
    </citation>
    <scope>NUCLEOTIDE SEQUENCE</scope>
</reference>
<dbReference type="AlphaFoldDB" id="A0A0F9HT91"/>
<organism evidence="1">
    <name type="scientific">marine sediment metagenome</name>
    <dbReference type="NCBI Taxonomy" id="412755"/>
    <lineage>
        <taxon>unclassified sequences</taxon>
        <taxon>metagenomes</taxon>
        <taxon>ecological metagenomes</taxon>
    </lineage>
</organism>
<proteinExistence type="predicted"/>
<comment type="caution">
    <text evidence="1">The sequence shown here is derived from an EMBL/GenBank/DDBJ whole genome shotgun (WGS) entry which is preliminary data.</text>
</comment>
<feature type="non-terminal residue" evidence="1">
    <location>
        <position position="231"/>
    </location>
</feature>
<gene>
    <name evidence="1" type="ORF">LCGC14_1664010</name>
</gene>
<dbReference type="EMBL" id="LAZR01014186">
    <property type="protein sequence ID" value="KKM18596.1"/>
    <property type="molecule type" value="Genomic_DNA"/>
</dbReference>